<dbReference type="InParanoid" id="A0A165FBU3"/>
<organism evidence="2 3">
    <name type="scientific">Exidia glandulosa HHB12029</name>
    <dbReference type="NCBI Taxonomy" id="1314781"/>
    <lineage>
        <taxon>Eukaryota</taxon>
        <taxon>Fungi</taxon>
        <taxon>Dikarya</taxon>
        <taxon>Basidiomycota</taxon>
        <taxon>Agaricomycotina</taxon>
        <taxon>Agaricomycetes</taxon>
        <taxon>Auriculariales</taxon>
        <taxon>Exidiaceae</taxon>
        <taxon>Exidia</taxon>
    </lineage>
</organism>
<sequence length="371" mass="40402">MSSAPSMHSDVIEAPRGTEAIPEWGAVILLSLDPVASVAALEDAQASEEAARVPRKTCLAIVDAPIPLSYKMPLRDTPLQLKMFSIGVGRPKDAPDAAVPLHPNSGDAGSRDVLHASSALPISDLFVHTLDPLTTVISRIHLAPQIPSYTFTEPKLETLARATYEDFRRFAEIVNDRPYPDTETEEDSSSSSISMHHSVPSVLKPDADSAEANGLVRQMWPHVEVWLDISTATHVDHPREVQQAINQLIPIEKEWAKRTVAAMLVDQQQTAAWAQGVASSGTPQTEHIRNDACTSLHDDGDLAPEDAIEHRKPTDSGGEEEPAPNETVRASAVRKRLQARVVASAMNVRGLTARISTKISRLFRRTKMPSS</sequence>
<feature type="compositionally biased region" description="Low complexity" evidence="1">
    <location>
        <begin position="189"/>
        <end position="202"/>
    </location>
</feature>
<reference evidence="2 3" key="1">
    <citation type="journal article" date="2016" name="Mol. Biol. Evol.">
        <title>Comparative Genomics of Early-Diverging Mushroom-Forming Fungi Provides Insights into the Origins of Lignocellulose Decay Capabilities.</title>
        <authorList>
            <person name="Nagy L.G."/>
            <person name="Riley R."/>
            <person name="Tritt A."/>
            <person name="Adam C."/>
            <person name="Daum C."/>
            <person name="Floudas D."/>
            <person name="Sun H."/>
            <person name="Yadav J.S."/>
            <person name="Pangilinan J."/>
            <person name="Larsson K.H."/>
            <person name="Matsuura K."/>
            <person name="Barry K."/>
            <person name="Labutti K."/>
            <person name="Kuo R."/>
            <person name="Ohm R.A."/>
            <person name="Bhattacharya S.S."/>
            <person name="Shirouzu T."/>
            <person name="Yoshinaga Y."/>
            <person name="Martin F.M."/>
            <person name="Grigoriev I.V."/>
            <person name="Hibbett D.S."/>
        </authorList>
    </citation>
    <scope>NUCLEOTIDE SEQUENCE [LARGE SCALE GENOMIC DNA]</scope>
    <source>
        <strain evidence="2 3">HHB12029</strain>
    </source>
</reference>
<evidence type="ECO:0000313" key="2">
    <source>
        <dbReference type="EMBL" id="KZV88742.1"/>
    </source>
</evidence>
<feature type="region of interest" description="Disordered" evidence="1">
    <location>
        <begin position="296"/>
        <end position="332"/>
    </location>
</feature>
<accession>A0A165FBU3</accession>
<protein>
    <submittedName>
        <fullName evidence="2">Uncharacterized protein</fullName>
    </submittedName>
</protein>
<gene>
    <name evidence="2" type="ORF">EXIGLDRAFT_772410</name>
</gene>
<dbReference type="Proteomes" id="UP000077266">
    <property type="component" value="Unassembled WGS sequence"/>
</dbReference>
<dbReference type="AlphaFoldDB" id="A0A165FBU3"/>
<feature type="region of interest" description="Disordered" evidence="1">
    <location>
        <begin position="176"/>
        <end position="206"/>
    </location>
</feature>
<dbReference type="STRING" id="1314781.A0A165FBU3"/>
<evidence type="ECO:0000256" key="1">
    <source>
        <dbReference type="SAM" id="MobiDB-lite"/>
    </source>
</evidence>
<proteinExistence type="predicted"/>
<evidence type="ECO:0000313" key="3">
    <source>
        <dbReference type="Proteomes" id="UP000077266"/>
    </source>
</evidence>
<name>A0A165FBU3_EXIGL</name>
<dbReference type="EMBL" id="KV426091">
    <property type="protein sequence ID" value="KZV88742.1"/>
    <property type="molecule type" value="Genomic_DNA"/>
</dbReference>
<keyword evidence="3" id="KW-1185">Reference proteome</keyword>